<proteinExistence type="predicted"/>
<name>A0A653AC20_9BACT</name>
<sequence length="168" mass="20241">MKKTIIIFIVLLSSCSSRYYDIDYKGEKNYKSFYIVDTITISNPIKVFSKKYGGPFVFSKNKLKDYNQKWSFFMEPDVFICGFDLYYVLDYQSFKKYKYPDYGGCDEKESDIKVRDLEIYEYPKNTKFILGLINGNYYHIKHRSERYFRIPIKNLKSIYIKIVYPLCE</sequence>
<evidence type="ECO:0008006" key="2">
    <source>
        <dbReference type="Google" id="ProtNLM"/>
    </source>
</evidence>
<dbReference type="AlphaFoldDB" id="A0A653AC20"/>
<gene>
    <name evidence="1" type="ORF">TRIP_D310003</name>
</gene>
<protein>
    <recommendedName>
        <fullName evidence="2">Lipoprotein</fullName>
    </recommendedName>
</protein>
<organism evidence="1">
    <name type="scientific">uncultured Paludibacter sp</name>
    <dbReference type="NCBI Taxonomy" id="497635"/>
    <lineage>
        <taxon>Bacteria</taxon>
        <taxon>Pseudomonadati</taxon>
        <taxon>Bacteroidota</taxon>
        <taxon>Bacteroidia</taxon>
        <taxon>Bacteroidales</taxon>
        <taxon>Paludibacteraceae</taxon>
        <taxon>Paludibacter</taxon>
        <taxon>environmental samples</taxon>
    </lineage>
</organism>
<reference evidence="1" key="1">
    <citation type="submission" date="2018-07" db="EMBL/GenBank/DDBJ databases">
        <authorList>
            <consortium name="Genoscope - CEA"/>
            <person name="William W."/>
        </authorList>
    </citation>
    <scope>NUCLEOTIDE SEQUENCE</scope>
    <source>
        <strain evidence="1">IK1</strain>
    </source>
</reference>
<dbReference type="EMBL" id="UPXZ01000025">
    <property type="protein sequence ID" value="VBB45608.1"/>
    <property type="molecule type" value="Genomic_DNA"/>
</dbReference>
<dbReference type="PROSITE" id="PS51257">
    <property type="entry name" value="PROKAR_LIPOPROTEIN"/>
    <property type="match status" value="1"/>
</dbReference>
<accession>A0A653AC20</accession>
<evidence type="ECO:0000313" key="1">
    <source>
        <dbReference type="EMBL" id="VBB45608.1"/>
    </source>
</evidence>